<dbReference type="GO" id="GO:0005509">
    <property type="term" value="F:calcium ion binding"/>
    <property type="evidence" value="ECO:0007669"/>
    <property type="project" value="InterPro"/>
</dbReference>
<comment type="subcellular location">
    <subcellularLocation>
        <location evidence="1">Secreted</location>
    </subcellularLocation>
</comment>
<dbReference type="AlphaFoldDB" id="A0A317VKH1"/>
<sequence length="133" mass="15265">MAVSIKDYNNALAEIKELELERSTSEKEKLAEKKLRPVFEEVLKKKNPDNAVYSLGEIQEWILYFYGADKDSNGYVSAKELADICQDENQKQVAEFFKFSDINSDAKISFSEWVIMGFICAEQESEYGRAKKA</sequence>
<evidence type="ECO:0000256" key="3">
    <source>
        <dbReference type="ARBA" id="ARBA00022837"/>
    </source>
</evidence>
<comment type="caution">
    <text evidence="8">The sequence shown here is derived from an EMBL/GenBank/DDBJ whole genome shotgun (WGS) entry which is preliminary data.</text>
</comment>
<dbReference type="VEuPathDB" id="FungiDB:BO70DRAFT_364980"/>
<evidence type="ECO:0000256" key="1">
    <source>
        <dbReference type="ARBA" id="ARBA00004613"/>
    </source>
</evidence>
<keyword evidence="9" id="KW-1185">Reference proteome</keyword>
<dbReference type="EMBL" id="MSFL01000026">
    <property type="protein sequence ID" value="PWY72430.1"/>
    <property type="molecule type" value="Genomic_DNA"/>
</dbReference>
<evidence type="ECO:0000259" key="7">
    <source>
        <dbReference type="PROSITE" id="PS50222"/>
    </source>
</evidence>
<organism evidence="8 9">
    <name type="scientific">Aspergillus heteromorphus CBS 117.55</name>
    <dbReference type="NCBI Taxonomy" id="1448321"/>
    <lineage>
        <taxon>Eukaryota</taxon>
        <taxon>Fungi</taxon>
        <taxon>Dikarya</taxon>
        <taxon>Ascomycota</taxon>
        <taxon>Pezizomycotina</taxon>
        <taxon>Eurotiomycetes</taxon>
        <taxon>Eurotiomycetidae</taxon>
        <taxon>Eurotiales</taxon>
        <taxon>Aspergillaceae</taxon>
        <taxon>Aspergillus</taxon>
        <taxon>Aspergillus subgen. Circumdati</taxon>
    </lineage>
</organism>
<dbReference type="InterPro" id="IPR002048">
    <property type="entry name" value="EF_hand_dom"/>
</dbReference>
<feature type="domain" description="EF-hand" evidence="7">
    <location>
        <begin position="56"/>
        <end position="91"/>
    </location>
</feature>
<dbReference type="PROSITE" id="PS00018">
    <property type="entry name" value="EF_HAND_1"/>
    <property type="match status" value="1"/>
</dbReference>
<dbReference type="RefSeq" id="XP_025396532.1">
    <property type="nucleotide sequence ID" value="XM_025543945.1"/>
</dbReference>
<evidence type="ECO:0000256" key="2">
    <source>
        <dbReference type="ARBA" id="ARBA00022525"/>
    </source>
</evidence>
<keyword evidence="2" id="KW-0964">Secreted</keyword>
<dbReference type="OrthoDB" id="4485932at2759"/>
<keyword evidence="3" id="KW-0106">Calcium</keyword>
<dbReference type="PROSITE" id="PS50222">
    <property type="entry name" value="EF_HAND_2"/>
    <property type="match status" value="1"/>
</dbReference>
<dbReference type="Pfam" id="PF10591">
    <property type="entry name" value="SPARC_Ca_bdg"/>
    <property type="match status" value="1"/>
</dbReference>
<dbReference type="Gene3D" id="1.10.238.10">
    <property type="entry name" value="EF-hand"/>
    <property type="match status" value="1"/>
</dbReference>
<protein>
    <recommendedName>
        <fullName evidence="7">EF-hand domain-containing protein</fullName>
    </recommendedName>
</protein>
<dbReference type="Proteomes" id="UP000247233">
    <property type="component" value="Unassembled WGS sequence"/>
</dbReference>
<dbReference type="GeneID" id="37066182"/>
<dbReference type="InterPro" id="IPR019577">
    <property type="entry name" value="SPARC/Testican_Ca-bd-dom"/>
</dbReference>
<keyword evidence="4" id="KW-1015">Disulfide bond</keyword>
<evidence type="ECO:0000256" key="6">
    <source>
        <dbReference type="SAM" id="Coils"/>
    </source>
</evidence>
<gene>
    <name evidence="8" type="ORF">BO70DRAFT_364980</name>
</gene>
<evidence type="ECO:0000313" key="9">
    <source>
        <dbReference type="Proteomes" id="UP000247233"/>
    </source>
</evidence>
<evidence type="ECO:0000313" key="8">
    <source>
        <dbReference type="EMBL" id="PWY72430.1"/>
    </source>
</evidence>
<name>A0A317VKH1_9EURO</name>
<accession>A0A317VKH1</accession>
<dbReference type="InterPro" id="IPR011992">
    <property type="entry name" value="EF-hand-dom_pair"/>
</dbReference>
<dbReference type="SUPFAM" id="SSF47473">
    <property type="entry name" value="EF-hand"/>
    <property type="match status" value="1"/>
</dbReference>
<evidence type="ECO:0000256" key="5">
    <source>
        <dbReference type="ARBA" id="ARBA00023180"/>
    </source>
</evidence>
<keyword evidence="6" id="KW-0175">Coiled coil</keyword>
<proteinExistence type="predicted"/>
<dbReference type="GO" id="GO:0005576">
    <property type="term" value="C:extracellular region"/>
    <property type="evidence" value="ECO:0007669"/>
    <property type="project" value="UniProtKB-SubCell"/>
</dbReference>
<reference evidence="8 9" key="1">
    <citation type="submission" date="2016-12" db="EMBL/GenBank/DDBJ databases">
        <title>The genomes of Aspergillus section Nigri reveals drivers in fungal speciation.</title>
        <authorList>
            <consortium name="DOE Joint Genome Institute"/>
            <person name="Vesth T.C."/>
            <person name="Nybo J."/>
            <person name="Theobald S."/>
            <person name="Brandl J."/>
            <person name="Frisvad J.C."/>
            <person name="Nielsen K.F."/>
            <person name="Lyhne E.K."/>
            <person name="Kogle M.E."/>
            <person name="Kuo A."/>
            <person name="Riley R."/>
            <person name="Clum A."/>
            <person name="Nolan M."/>
            <person name="Lipzen A."/>
            <person name="Salamov A."/>
            <person name="Henrissat B."/>
            <person name="Wiebenga A."/>
            <person name="De Vries R.P."/>
            <person name="Grigoriev I.V."/>
            <person name="Mortensen U.H."/>
            <person name="Andersen M.R."/>
            <person name="Baker S.E."/>
        </authorList>
    </citation>
    <scope>NUCLEOTIDE SEQUENCE [LARGE SCALE GENOMIC DNA]</scope>
    <source>
        <strain evidence="8 9">CBS 117.55</strain>
    </source>
</reference>
<feature type="coiled-coil region" evidence="6">
    <location>
        <begin position="1"/>
        <end position="33"/>
    </location>
</feature>
<evidence type="ECO:0000256" key="4">
    <source>
        <dbReference type="ARBA" id="ARBA00023157"/>
    </source>
</evidence>
<keyword evidence="5" id="KW-0325">Glycoprotein</keyword>
<dbReference type="CDD" id="cd00051">
    <property type="entry name" value="EFh"/>
    <property type="match status" value="1"/>
</dbReference>
<dbReference type="InterPro" id="IPR018247">
    <property type="entry name" value="EF_Hand_1_Ca_BS"/>
</dbReference>